<dbReference type="InterPro" id="IPR057170">
    <property type="entry name" value="DUF7848"/>
</dbReference>
<reference evidence="2 3" key="1">
    <citation type="submission" date="2020-06" db="EMBL/GenBank/DDBJ databases">
        <title>Genome mining for natural products.</title>
        <authorList>
            <person name="Zhang B."/>
            <person name="Shi J."/>
            <person name="Ge H."/>
        </authorList>
    </citation>
    <scope>NUCLEOTIDE SEQUENCE [LARGE SCALE GENOMIC DNA]</scope>
    <source>
        <strain evidence="2 3">NA00687</strain>
    </source>
</reference>
<gene>
    <name evidence="2" type="ORF">HUT08_19095</name>
</gene>
<keyword evidence="3" id="KW-1185">Reference proteome</keyword>
<dbReference type="Proteomes" id="UP000509303">
    <property type="component" value="Chromosome"/>
</dbReference>
<dbReference type="AlphaFoldDB" id="A0A7H8NA47"/>
<feature type="domain" description="DUF7848" evidence="1">
    <location>
        <begin position="12"/>
        <end position="95"/>
    </location>
</feature>
<dbReference type="EMBL" id="CP054929">
    <property type="protein sequence ID" value="QKW51294.1"/>
    <property type="molecule type" value="Genomic_DNA"/>
</dbReference>
<evidence type="ECO:0000313" key="2">
    <source>
        <dbReference type="EMBL" id="QKW51294.1"/>
    </source>
</evidence>
<evidence type="ECO:0000259" key="1">
    <source>
        <dbReference type="Pfam" id="PF25232"/>
    </source>
</evidence>
<name>A0A7H8NA47_9ACTN</name>
<accession>A0A7H8NA47</accession>
<sequence length="104" mass="11864">MNHPPHPTRHHGRRRYRYVEMTLAPDPDTTPYTVHATCTTCGDQSPTPEPTETITGMHHQAQRWCTSHAAHDHPDGRHLRYTATVTLHWHITPHEDIGPAAPTR</sequence>
<protein>
    <recommendedName>
        <fullName evidence="1">DUF7848 domain-containing protein</fullName>
    </recommendedName>
</protein>
<dbReference type="RefSeq" id="WP_176163015.1">
    <property type="nucleotide sequence ID" value="NZ_CP054929.1"/>
</dbReference>
<organism evidence="2 3">
    <name type="scientific">Streptomyces buecherae</name>
    <dbReference type="NCBI Taxonomy" id="2763006"/>
    <lineage>
        <taxon>Bacteria</taxon>
        <taxon>Bacillati</taxon>
        <taxon>Actinomycetota</taxon>
        <taxon>Actinomycetes</taxon>
        <taxon>Kitasatosporales</taxon>
        <taxon>Streptomycetaceae</taxon>
        <taxon>Streptomyces</taxon>
    </lineage>
</organism>
<proteinExistence type="predicted"/>
<evidence type="ECO:0000313" key="3">
    <source>
        <dbReference type="Proteomes" id="UP000509303"/>
    </source>
</evidence>
<dbReference type="Pfam" id="PF25232">
    <property type="entry name" value="DUF7848"/>
    <property type="match status" value="1"/>
</dbReference>